<dbReference type="Proteomes" id="UP000616724">
    <property type="component" value="Unassembled WGS sequence"/>
</dbReference>
<organism evidence="1 2">
    <name type="scientific">Planobispora longispora</name>
    <dbReference type="NCBI Taxonomy" id="28887"/>
    <lineage>
        <taxon>Bacteria</taxon>
        <taxon>Bacillati</taxon>
        <taxon>Actinomycetota</taxon>
        <taxon>Actinomycetes</taxon>
        <taxon>Streptosporangiales</taxon>
        <taxon>Streptosporangiaceae</taxon>
        <taxon>Planobispora</taxon>
    </lineage>
</organism>
<comment type="caution">
    <text evidence="1">The sequence shown here is derived from an EMBL/GenBank/DDBJ whole genome shotgun (WGS) entry which is preliminary data.</text>
</comment>
<gene>
    <name evidence="1" type="ORF">Plo01_18480</name>
</gene>
<protein>
    <submittedName>
        <fullName evidence="1">Uncharacterized protein</fullName>
    </submittedName>
</protein>
<dbReference type="RefSeq" id="WP_203890091.1">
    <property type="nucleotide sequence ID" value="NZ_BOOH01000016.1"/>
</dbReference>
<name>A0A8J3RIB6_9ACTN</name>
<sequence length="554" mass="58804">MDDIARKVDECRAWREVDADALTLLLRTHREVCLRDDPAQWSVSDVEAVTEALAERDLTPEAADALSSAWLTWFDFLVETGGLTPPSAAPRELRSLVEGTGEALHNIGMAPGDYGRARKLMAAMMAEGVDPDDENAVQAWMDRLLRDPARLAEVMRGPASPRRTVVDRARQTVDALPPVRLAPAAELAAAARTCAPLRTASDLARWVGEGRPLAEGGDDLSAEDAEAAGVAGRPWVFAAAVDAGLLRLSYTEVLPGPRLADWPDGDDDAVLRVWVGGFDAATSGPASLMLGSMLLTNLFLSDAPGLAVQELTGPLRSVVPGADELAGPALERLADYGAVRLSEDGGRVAITPLGVYAVVERLRRNGQHVRVLPDPSSLSAGELVSVLGTARAADMEALAAGWFAARSPLDGARELLSAVEAPEAYAARSLVVHLVDGLGRAVAPLWRELAGHPVLGGWARKILRDLGETPEEDRTGDLWMLLDAWGASVEQGYPEEAAEDIARLGEEAGPLLEVLWRLGHPAAGPVLNAVSTASPDKKIAKAARRAAFKLGSTR</sequence>
<keyword evidence="2" id="KW-1185">Reference proteome</keyword>
<dbReference type="AlphaFoldDB" id="A0A8J3RIB6"/>
<proteinExistence type="predicted"/>
<accession>A0A8J3RIB6</accession>
<dbReference type="EMBL" id="BOOH01000016">
    <property type="protein sequence ID" value="GIH75419.1"/>
    <property type="molecule type" value="Genomic_DNA"/>
</dbReference>
<reference evidence="1 2" key="1">
    <citation type="submission" date="2021-01" db="EMBL/GenBank/DDBJ databases">
        <title>Whole genome shotgun sequence of Planobispora longispora NBRC 13918.</title>
        <authorList>
            <person name="Komaki H."/>
            <person name="Tamura T."/>
        </authorList>
    </citation>
    <scope>NUCLEOTIDE SEQUENCE [LARGE SCALE GENOMIC DNA]</scope>
    <source>
        <strain evidence="1 2">NBRC 13918</strain>
    </source>
</reference>
<evidence type="ECO:0000313" key="2">
    <source>
        <dbReference type="Proteomes" id="UP000616724"/>
    </source>
</evidence>
<evidence type="ECO:0000313" key="1">
    <source>
        <dbReference type="EMBL" id="GIH75419.1"/>
    </source>
</evidence>